<dbReference type="PROSITE" id="PS50977">
    <property type="entry name" value="HTH_TETR_2"/>
    <property type="match status" value="1"/>
</dbReference>
<dbReference type="SUPFAM" id="SSF48498">
    <property type="entry name" value="Tetracyclin repressor-like, C-terminal domain"/>
    <property type="match status" value="1"/>
</dbReference>
<gene>
    <name evidence="6" type="ORF">H0264_28285</name>
</gene>
<dbReference type="InterPro" id="IPR009057">
    <property type="entry name" value="Homeodomain-like_sf"/>
</dbReference>
<sequence length="232" mass="24672">MTETVQHPRARFKAQTRAEIKDAALAQLAAGGVASIALQRIAKGLGLSGPALYRYFDSKDALLTELMRDAYTEFATAIEAAAVPAATPRARLRALAVAYRGWAVTHPHRYLLIQGAPLPGYDAPAESLARLRAVLAHFLDVFETATPAVSLDALISQAEDWLRAGGPMADWVAAHCATPRLGVAPAGVLLTWSIMHGVVSLETAGQYTGLGLTGEMLLDTQITVLADTFGLR</sequence>
<dbReference type="Gene3D" id="1.10.357.10">
    <property type="entry name" value="Tetracycline Repressor, domain 2"/>
    <property type="match status" value="1"/>
</dbReference>
<dbReference type="AlphaFoldDB" id="A0A7D6ZMC6"/>
<dbReference type="InterPro" id="IPR001647">
    <property type="entry name" value="HTH_TetR"/>
</dbReference>
<dbReference type="Pfam" id="PF00440">
    <property type="entry name" value="TetR_N"/>
    <property type="match status" value="1"/>
</dbReference>
<evidence type="ECO:0000313" key="6">
    <source>
        <dbReference type="EMBL" id="QLY29165.1"/>
    </source>
</evidence>
<evidence type="ECO:0000256" key="4">
    <source>
        <dbReference type="PROSITE-ProRule" id="PRU00335"/>
    </source>
</evidence>
<dbReference type="GO" id="GO:0003700">
    <property type="term" value="F:DNA-binding transcription factor activity"/>
    <property type="evidence" value="ECO:0007669"/>
    <property type="project" value="TreeGrafter"/>
</dbReference>
<keyword evidence="2 4" id="KW-0238">DNA-binding</keyword>
<dbReference type="RefSeq" id="WP_181580370.1">
    <property type="nucleotide sequence ID" value="NZ_CP059399.1"/>
</dbReference>
<evidence type="ECO:0000256" key="1">
    <source>
        <dbReference type="ARBA" id="ARBA00023015"/>
    </source>
</evidence>
<dbReference type="GO" id="GO:0000976">
    <property type="term" value="F:transcription cis-regulatory region binding"/>
    <property type="evidence" value="ECO:0007669"/>
    <property type="project" value="TreeGrafter"/>
</dbReference>
<protein>
    <submittedName>
        <fullName evidence="6">TetR/AcrR family transcriptional regulator</fullName>
    </submittedName>
</protein>
<keyword evidence="7" id="KW-1185">Reference proteome</keyword>
<feature type="domain" description="HTH tetR-type" evidence="5">
    <location>
        <begin position="14"/>
        <end position="74"/>
    </location>
</feature>
<keyword evidence="3" id="KW-0804">Transcription</keyword>
<evidence type="ECO:0000256" key="3">
    <source>
        <dbReference type="ARBA" id="ARBA00023163"/>
    </source>
</evidence>
<organism evidence="6 7">
    <name type="scientific">Nocardia huaxiensis</name>
    <dbReference type="NCBI Taxonomy" id="2755382"/>
    <lineage>
        <taxon>Bacteria</taxon>
        <taxon>Bacillati</taxon>
        <taxon>Actinomycetota</taxon>
        <taxon>Actinomycetes</taxon>
        <taxon>Mycobacteriales</taxon>
        <taxon>Nocardiaceae</taxon>
        <taxon>Nocardia</taxon>
    </lineage>
</organism>
<dbReference type="KEGG" id="nhu:H0264_28285"/>
<dbReference type="PRINTS" id="PR00455">
    <property type="entry name" value="HTHTETR"/>
</dbReference>
<reference evidence="6 7" key="1">
    <citation type="submission" date="2020-07" db="EMBL/GenBank/DDBJ databases">
        <authorList>
            <person name="Zhuang K."/>
            <person name="Ran Y."/>
        </authorList>
    </citation>
    <scope>NUCLEOTIDE SEQUENCE [LARGE SCALE GENOMIC DNA]</scope>
    <source>
        <strain evidence="6 7">WCH-YHL-001</strain>
    </source>
</reference>
<evidence type="ECO:0000259" key="5">
    <source>
        <dbReference type="PROSITE" id="PS50977"/>
    </source>
</evidence>
<dbReference type="SUPFAM" id="SSF46689">
    <property type="entry name" value="Homeodomain-like"/>
    <property type="match status" value="1"/>
</dbReference>
<dbReference type="Proteomes" id="UP000515512">
    <property type="component" value="Chromosome"/>
</dbReference>
<name>A0A7D6ZMC6_9NOCA</name>
<keyword evidence="1" id="KW-0805">Transcription regulation</keyword>
<dbReference type="PANTHER" id="PTHR30055:SF243">
    <property type="entry name" value="HTH-TYPE TRANSCRIPTIONAL REGULATOR RV1816"/>
    <property type="match status" value="1"/>
</dbReference>
<dbReference type="InterPro" id="IPR025996">
    <property type="entry name" value="MT1864/Rv1816-like_C"/>
</dbReference>
<feature type="DNA-binding region" description="H-T-H motif" evidence="4">
    <location>
        <begin position="37"/>
        <end position="56"/>
    </location>
</feature>
<dbReference type="InterPro" id="IPR050109">
    <property type="entry name" value="HTH-type_TetR-like_transc_reg"/>
</dbReference>
<dbReference type="PANTHER" id="PTHR30055">
    <property type="entry name" value="HTH-TYPE TRANSCRIPTIONAL REGULATOR RUTR"/>
    <property type="match status" value="1"/>
</dbReference>
<accession>A0A7D6ZMC6</accession>
<proteinExistence type="predicted"/>
<dbReference type="InterPro" id="IPR036271">
    <property type="entry name" value="Tet_transcr_reg_TetR-rel_C_sf"/>
</dbReference>
<dbReference type="EMBL" id="CP059399">
    <property type="protein sequence ID" value="QLY29165.1"/>
    <property type="molecule type" value="Genomic_DNA"/>
</dbReference>
<dbReference type="Pfam" id="PF13305">
    <property type="entry name" value="TetR_C_33"/>
    <property type="match status" value="1"/>
</dbReference>
<evidence type="ECO:0000256" key="2">
    <source>
        <dbReference type="ARBA" id="ARBA00023125"/>
    </source>
</evidence>
<evidence type="ECO:0000313" key="7">
    <source>
        <dbReference type="Proteomes" id="UP000515512"/>
    </source>
</evidence>